<evidence type="ECO:0000259" key="1">
    <source>
        <dbReference type="Pfam" id="PF13960"/>
    </source>
</evidence>
<accession>A0AAW2QKX8</accession>
<dbReference type="AlphaFoldDB" id="A0AAW2QKX8"/>
<dbReference type="InterPro" id="IPR025452">
    <property type="entry name" value="DUF4218"/>
</dbReference>
<evidence type="ECO:0000313" key="2">
    <source>
        <dbReference type="EMBL" id="KAL0368585.1"/>
    </source>
</evidence>
<organism evidence="2">
    <name type="scientific">Sesamum calycinum</name>
    <dbReference type="NCBI Taxonomy" id="2727403"/>
    <lineage>
        <taxon>Eukaryota</taxon>
        <taxon>Viridiplantae</taxon>
        <taxon>Streptophyta</taxon>
        <taxon>Embryophyta</taxon>
        <taxon>Tracheophyta</taxon>
        <taxon>Spermatophyta</taxon>
        <taxon>Magnoliopsida</taxon>
        <taxon>eudicotyledons</taxon>
        <taxon>Gunneridae</taxon>
        <taxon>Pentapetalae</taxon>
        <taxon>asterids</taxon>
        <taxon>lamiids</taxon>
        <taxon>Lamiales</taxon>
        <taxon>Pedaliaceae</taxon>
        <taxon>Sesamum</taxon>
    </lineage>
</organism>
<proteinExistence type="predicted"/>
<feature type="domain" description="DUF4218" evidence="1">
    <location>
        <begin position="15"/>
        <end position="106"/>
    </location>
</feature>
<dbReference type="Pfam" id="PF13960">
    <property type="entry name" value="DUF4218"/>
    <property type="match status" value="1"/>
</dbReference>
<reference evidence="2" key="2">
    <citation type="journal article" date="2024" name="Plant">
        <title>Genomic evolution and insights into agronomic trait innovations of Sesamum species.</title>
        <authorList>
            <person name="Miao H."/>
            <person name="Wang L."/>
            <person name="Qu L."/>
            <person name="Liu H."/>
            <person name="Sun Y."/>
            <person name="Le M."/>
            <person name="Wang Q."/>
            <person name="Wei S."/>
            <person name="Zheng Y."/>
            <person name="Lin W."/>
            <person name="Duan Y."/>
            <person name="Cao H."/>
            <person name="Xiong S."/>
            <person name="Wang X."/>
            <person name="Wei L."/>
            <person name="Li C."/>
            <person name="Ma Q."/>
            <person name="Ju M."/>
            <person name="Zhao R."/>
            <person name="Li G."/>
            <person name="Mu C."/>
            <person name="Tian Q."/>
            <person name="Mei H."/>
            <person name="Zhang T."/>
            <person name="Gao T."/>
            <person name="Zhang H."/>
        </authorList>
    </citation>
    <scope>NUCLEOTIDE SEQUENCE</scope>
    <source>
        <strain evidence="2">KEN8</strain>
    </source>
</reference>
<sequence length="131" mass="15444">MLDNPRCHEGVVINFNLEKIFAPTFFNSMEHLIVHLLYEARVGRLVQYRWMYLFEMFLHDFKKKIKNKAHDEASIIEAYIVEKIRLFISRYIKPQVTCKRCRPGRNNDISQATVTPRIRGHDVAMPPSPSP</sequence>
<protein>
    <recommendedName>
        <fullName evidence="1">DUF4218 domain-containing protein</fullName>
    </recommendedName>
</protein>
<dbReference type="EMBL" id="JACGWM010000006">
    <property type="protein sequence ID" value="KAL0368585.1"/>
    <property type="molecule type" value="Genomic_DNA"/>
</dbReference>
<reference evidence="2" key="1">
    <citation type="submission" date="2020-06" db="EMBL/GenBank/DDBJ databases">
        <authorList>
            <person name="Li T."/>
            <person name="Hu X."/>
            <person name="Zhang T."/>
            <person name="Song X."/>
            <person name="Zhang H."/>
            <person name="Dai N."/>
            <person name="Sheng W."/>
            <person name="Hou X."/>
            <person name="Wei L."/>
        </authorList>
    </citation>
    <scope>NUCLEOTIDE SEQUENCE</scope>
    <source>
        <strain evidence="2">KEN8</strain>
        <tissue evidence="2">Leaf</tissue>
    </source>
</reference>
<gene>
    <name evidence="2" type="ORF">Scaly_1077400</name>
</gene>
<name>A0AAW2QKX8_9LAMI</name>
<dbReference type="PANTHER" id="PTHR48258">
    <property type="entry name" value="DUF4218 DOMAIN-CONTAINING PROTEIN-RELATED"/>
    <property type="match status" value="1"/>
</dbReference>
<dbReference type="PANTHER" id="PTHR48258:SF3">
    <property type="entry name" value="FK506-BINDING PROTEIN 4-LIKE ISOFORM X1"/>
    <property type="match status" value="1"/>
</dbReference>
<comment type="caution">
    <text evidence="2">The sequence shown here is derived from an EMBL/GenBank/DDBJ whole genome shotgun (WGS) entry which is preliminary data.</text>
</comment>